<gene>
    <name evidence="1" type="ORF">EDD55_101114</name>
</gene>
<comment type="caution">
    <text evidence="1">The sequence shown here is derived from an EMBL/GenBank/DDBJ whole genome shotgun (WGS) entry which is preliminary data.</text>
</comment>
<sequence length="358" mass="37673">MNADKAAVPEIPILSANPILIEAERGEVVENIYRGAFAVVGADGRTVAGRGDIHRPVFPRSAAKPLQALALVESGAADAFALRPREIALACASHSGEAVHVAAVRAWLERLDLGVGDLECGVMEPYDTDTARALCTSGGVPNAFHHMCSGKHSGFLTLAKHLGGPTRGYIEADHPVQRRVRAVIEEMSGARLTPHVCATDGCGIPTFALPLVAFAAALARLAQPRIKPQNQVFAAERIDACRRVCKAMASHPDLVGGRGRFDTRAMIATRGRVLLKSGAEGVYAMIAPEAGLGIALKIDDGDKRASEMVAANLLNALGLLDGPARDALKEDLECPWLNVAGKRVGVIRPAGDAFSALL</sequence>
<reference evidence="1 2" key="1">
    <citation type="submission" date="2019-03" db="EMBL/GenBank/DDBJ databases">
        <title>Genomic Encyclopedia of Type Strains, Phase IV (KMG-IV): sequencing the most valuable type-strain genomes for metagenomic binning, comparative biology and taxonomic classification.</title>
        <authorList>
            <person name="Goeker M."/>
        </authorList>
    </citation>
    <scope>NUCLEOTIDE SEQUENCE [LARGE SCALE GENOMIC DNA]</scope>
    <source>
        <strain evidence="1 2">DSM 101688</strain>
    </source>
</reference>
<dbReference type="InterPro" id="IPR010349">
    <property type="entry name" value="Asparaginase_II"/>
</dbReference>
<dbReference type="Pfam" id="PF06089">
    <property type="entry name" value="Asparaginase_II"/>
    <property type="match status" value="1"/>
</dbReference>
<dbReference type="RefSeq" id="WP_132937539.1">
    <property type="nucleotide sequence ID" value="NZ_CP119676.1"/>
</dbReference>
<dbReference type="PANTHER" id="PTHR42110">
    <property type="entry name" value="L-ASPARAGINASE, PUTATIVE (AFU_ORTHOLOGUE AFUA_3G11890)-RELATED"/>
    <property type="match status" value="1"/>
</dbReference>
<evidence type="ECO:0000313" key="2">
    <source>
        <dbReference type="Proteomes" id="UP000295304"/>
    </source>
</evidence>
<dbReference type="Proteomes" id="UP000295304">
    <property type="component" value="Unassembled WGS sequence"/>
</dbReference>
<name>A0A4R3JH14_9PROT</name>
<dbReference type="AlphaFoldDB" id="A0A4R3JH14"/>
<evidence type="ECO:0000313" key="1">
    <source>
        <dbReference type="EMBL" id="TCS64785.1"/>
    </source>
</evidence>
<accession>A0A4R3JH14</accession>
<proteinExistence type="predicted"/>
<dbReference type="OrthoDB" id="9780674at2"/>
<protein>
    <submittedName>
        <fullName evidence="1">Asparaginase</fullName>
    </submittedName>
</protein>
<organism evidence="1 2">
    <name type="scientific">Varunaivibrio sulfuroxidans</name>
    <dbReference type="NCBI Taxonomy" id="1773489"/>
    <lineage>
        <taxon>Bacteria</taxon>
        <taxon>Pseudomonadati</taxon>
        <taxon>Pseudomonadota</taxon>
        <taxon>Alphaproteobacteria</taxon>
        <taxon>Rhodospirillales</taxon>
        <taxon>Magnetovibrionaceae</taxon>
        <taxon>Varunaivibrio</taxon>
    </lineage>
</organism>
<keyword evidence="2" id="KW-1185">Reference proteome</keyword>
<dbReference type="EMBL" id="SLZW01000001">
    <property type="protein sequence ID" value="TCS64785.1"/>
    <property type="molecule type" value="Genomic_DNA"/>
</dbReference>
<dbReference type="PANTHER" id="PTHR42110:SF1">
    <property type="entry name" value="L-ASPARAGINASE, PUTATIVE (AFU_ORTHOLOGUE AFUA_3G11890)-RELATED"/>
    <property type="match status" value="1"/>
</dbReference>